<organism evidence="1 2">
    <name type="scientific">Bacillus salitolerans</name>
    <dbReference type="NCBI Taxonomy" id="1437434"/>
    <lineage>
        <taxon>Bacteria</taxon>
        <taxon>Bacillati</taxon>
        <taxon>Bacillota</taxon>
        <taxon>Bacilli</taxon>
        <taxon>Bacillales</taxon>
        <taxon>Bacillaceae</taxon>
        <taxon>Bacillus</taxon>
    </lineage>
</organism>
<keyword evidence="2" id="KW-1185">Reference proteome</keyword>
<name>A0ABW4LJN6_9BACI</name>
<protein>
    <submittedName>
        <fullName evidence="1">Uncharacterized protein</fullName>
    </submittedName>
</protein>
<dbReference type="RefSeq" id="WP_377926448.1">
    <property type="nucleotide sequence ID" value="NZ_JBHUEM010000003.1"/>
</dbReference>
<evidence type="ECO:0000313" key="1">
    <source>
        <dbReference type="EMBL" id="MFD1735349.1"/>
    </source>
</evidence>
<reference evidence="2" key="1">
    <citation type="journal article" date="2019" name="Int. J. Syst. Evol. Microbiol.">
        <title>The Global Catalogue of Microorganisms (GCM) 10K type strain sequencing project: providing services to taxonomists for standard genome sequencing and annotation.</title>
        <authorList>
            <consortium name="The Broad Institute Genomics Platform"/>
            <consortium name="The Broad Institute Genome Sequencing Center for Infectious Disease"/>
            <person name="Wu L."/>
            <person name="Ma J."/>
        </authorList>
    </citation>
    <scope>NUCLEOTIDE SEQUENCE [LARGE SCALE GENOMIC DNA]</scope>
    <source>
        <strain evidence="2">CCUG 49339</strain>
    </source>
</reference>
<proteinExistence type="predicted"/>
<accession>A0ABW4LJN6</accession>
<dbReference type="EMBL" id="JBHUEM010000003">
    <property type="protein sequence ID" value="MFD1735349.1"/>
    <property type="molecule type" value="Genomic_DNA"/>
</dbReference>
<sequence>MTEKDELAKKINDIMQKGSYGEMIAELAELDLPMATNNVHAKGGMGGRAINLTYVDNYSSLMLVYTFLLSQMDKKRFNGDANYELNKSLLKVLKQAMDDQKKYQYDFLQAVNLLNEQKD</sequence>
<dbReference type="Proteomes" id="UP001597214">
    <property type="component" value="Unassembled WGS sequence"/>
</dbReference>
<comment type="caution">
    <text evidence="1">The sequence shown here is derived from an EMBL/GenBank/DDBJ whole genome shotgun (WGS) entry which is preliminary data.</text>
</comment>
<gene>
    <name evidence="1" type="ORF">ACFSCX_02110</name>
</gene>
<evidence type="ECO:0000313" key="2">
    <source>
        <dbReference type="Proteomes" id="UP001597214"/>
    </source>
</evidence>